<feature type="region of interest" description="Disordered" evidence="1">
    <location>
        <begin position="125"/>
        <end position="147"/>
    </location>
</feature>
<name>A0AAF3FN38_9BILA</name>
<reference evidence="3" key="1">
    <citation type="submission" date="2024-02" db="UniProtKB">
        <authorList>
            <consortium name="WormBaseParasite"/>
        </authorList>
    </citation>
    <scope>IDENTIFICATION</scope>
</reference>
<dbReference type="WBParaSite" id="MBELARI_LOCUS8598">
    <property type="protein sequence ID" value="MBELARI_LOCUS8598"/>
    <property type="gene ID" value="MBELARI_LOCUS8598"/>
</dbReference>
<protein>
    <submittedName>
        <fullName evidence="3">Uncharacterized protein</fullName>
    </submittedName>
</protein>
<sequence>MFTRRTGVVRETFCLRPPRSKLGQAGFKNMTLLNFVQNLRDRDMVLDYKFVTLLAQFRIVVNDGAIAMLAAGVAPRFLHQSVCTRFLVGSQCMVEFVATDYIANSLLYQRLQSKSSTYLVEKRARSPSSTWSDQHVCGPSNATQQKQ</sequence>
<dbReference type="AlphaFoldDB" id="A0AAF3FN38"/>
<dbReference type="Proteomes" id="UP000887575">
    <property type="component" value="Unassembled WGS sequence"/>
</dbReference>
<evidence type="ECO:0000313" key="3">
    <source>
        <dbReference type="WBParaSite" id="MBELARI_LOCUS8598"/>
    </source>
</evidence>
<organism evidence="2 3">
    <name type="scientific">Mesorhabditis belari</name>
    <dbReference type="NCBI Taxonomy" id="2138241"/>
    <lineage>
        <taxon>Eukaryota</taxon>
        <taxon>Metazoa</taxon>
        <taxon>Ecdysozoa</taxon>
        <taxon>Nematoda</taxon>
        <taxon>Chromadorea</taxon>
        <taxon>Rhabditida</taxon>
        <taxon>Rhabditina</taxon>
        <taxon>Rhabditomorpha</taxon>
        <taxon>Rhabditoidea</taxon>
        <taxon>Rhabditidae</taxon>
        <taxon>Mesorhabditinae</taxon>
        <taxon>Mesorhabditis</taxon>
    </lineage>
</organism>
<evidence type="ECO:0000256" key="1">
    <source>
        <dbReference type="SAM" id="MobiDB-lite"/>
    </source>
</evidence>
<accession>A0AAF3FN38</accession>
<evidence type="ECO:0000313" key="2">
    <source>
        <dbReference type="Proteomes" id="UP000887575"/>
    </source>
</evidence>
<keyword evidence="2" id="KW-1185">Reference proteome</keyword>
<proteinExistence type="predicted"/>